<keyword evidence="1" id="KW-0472">Membrane</keyword>
<organism evidence="2 3">
    <name type="scientific">Stylosanthes scabra</name>
    <dbReference type="NCBI Taxonomy" id="79078"/>
    <lineage>
        <taxon>Eukaryota</taxon>
        <taxon>Viridiplantae</taxon>
        <taxon>Streptophyta</taxon>
        <taxon>Embryophyta</taxon>
        <taxon>Tracheophyta</taxon>
        <taxon>Spermatophyta</taxon>
        <taxon>Magnoliopsida</taxon>
        <taxon>eudicotyledons</taxon>
        <taxon>Gunneridae</taxon>
        <taxon>Pentapetalae</taxon>
        <taxon>rosids</taxon>
        <taxon>fabids</taxon>
        <taxon>Fabales</taxon>
        <taxon>Fabaceae</taxon>
        <taxon>Papilionoideae</taxon>
        <taxon>50 kb inversion clade</taxon>
        <taxon>dalbergioids sensu lato</taxon>
        <taxon>Dalbergieae</taxon>
        <taxon>Pterocarpus clade</taxon>
        <taxon>Stylosanthes</taxon>
    </lineage>
</organism>
<protein>
    <submittedName>
        <fullName evidence="2">Uncharacterized protein</fullName>
    </submittedName>
</protein>
<keyword evidence="3" id="KW-1185">Reference proteome</keyword>
<comment type="caution">
    <text evidence="2">The sequence shown here is derived from an EMBL/GenBank/DDBJ whole genome shotgun (WGS) entry which is preliminary data.</text>
</comment>
<dbReference type="Proteomes" id="UP001341840">
    <property type="component" value="Unassembled WGS sequence"/>
</dbReference>
<feature type="transmembrane region" description="Helical" evidence="1">
    <location>
        <begin position="89"/>
        <end position="106"/>
    </location>
</feature>
<keyword evidence="1" id="KW-1133">Transmembrane helix</keyword>
<dbReference type="EMBL" id="JASCZI010241808">
    <property type="protein sequence ID" value="MED6207194.1"/>
    <property type="molecule type" value="Genomic_DNA"/>
</dbReference>
<proteinExistence type="predicted"/>
<evidence type="ECO:0000313" key="3">
    <source>
        <dbReference type="Proteomes" id="UP001341840"/>
    </source>
</evidence>
<sequence length="113" mass="13120">MVEIESITACHSLPRNDCATHFLCSYSELGWSVAPLYSNTPSYHSSLWRRKEEMGYLWTCFRRGSHGITSIYHIEDGDDDYAKFEESCLYQTYIYFASLLLLLLLLDMQNSAK</sequence>
<evidence type="ECO:0000256" key="1">
    <source>
        <dbReference type="SAM" id="Phobius"/>
    </source>
</evidence>
<name>A0ABU6YD69_9FABA</name>
<keyword evidence="1" id="KW-0812">Transmembrane</keyword>
<evidence type="ECO:0000313" key="2">
    <source>
        <dbReference type="EMBL" id="MED6207194.1"/>
    </source>
</evidence>
<reference evidence="2 3" key="1">
    <citation type="journal article" date="2023" name="Plants (Basel)">
        <title>Bridging the Gap: Combining Genomics and Transcriptomics Approaches to Understand Stylosanthes scabra, an Orphan Legume from the Brazilian Caatinga.</title>
        <authorList>
            <person name="Ferreira-Neto J.R.C."/>
            <person name="da Silva M.D."/>
            <person name="Binneck E."/>
            <person name="de Melo N.F."/>
            <person name="da Silva R.H."/>
            <person name="de Melo A.L.T.M."/>
            <person name="Pandolfi V."/>
            <person name="Bustamante F.O."/>
            <person name="Brasileiro-Vidal A.C."/>
            <person name="Benko-Iseppon A.M."/>
        </authorList>
    </citation>
    <scope>NUCLEOTIDE SEQUENCE [LARGE SCALE GENOMIC DNA]</scope>
    <source>
        <tissue evidence="2">Leaves</tissue>
    </source>
</reference>
<accession>A0ABU6YD69</accession>
<gene>
    <name evidence="2" type="ORF">PIB30_033587</name>
</gene>